<evidence type="ECO:0000313" key="3">
    <source>
        <dbReference type="Proteomes" id="UP000199496"/>
    </source>
</evidence>
<dbReference type="AlphaFoldDB" id="A0A1H9B7S2"/>
<dbReference type="InterPro" id="IPR012902">
    <property type="entry name" value="N_methyl_site"/>
</dbReference>
<protein>
    <submittedName>
        <fullName evidence="2">Type IV pilus assembly protein PilE</fullName>
    </submittedName>
</protein>
<evidence type="ECO:0000313" key="2">
    <source>
        <dbReference type="EMBL" id="SEP85004.1"/>
    </source>
</evidence>
<keyword evidence="1" id="KW-0472">Membrane</keyword>
<dbReference type="InterPro" id="IPR045584">
    <property type="entry name" value="Pilin-like"/>
</dbReference>
<dbReference type="EMBL" id="FOFO01000008">
    <property type="protein sequence ID" value="SEP85004.1"/>
    <property type="molecule type" value="Genomic_DNA"/>
</dbReference>
<dbReference type="STRING" id="867345.SAMN05421693_1089"/>
<keyword evidence="3" id="KW-1185">Reference proteome</keyword>
<dbReference type="NCBIfam" id="TIGR02532">
    <property type="entry name" value="IV_pilin_GFxxxE"/>
    <property type="match status" value="1"/>
</dbReference>
<proteinExistence type="predicted"/>
<dbReference type="SUPFAM" id="SSF54523">
    <property type="entry name" value="Pili subunits"/>
    <property type="match status" value="1"/>
</dbReference>
<dbReference type="OrthoDB" id="5296638at2"/>
<keyword evidence="1" id="KW-1133">Transmembrane helix</keyword>
<dbReference type="Pfam" id="PF16732">
    <property type="entry name" value="ComP_DUS"/>
    <property type="match status" value="1"/>
</dbReference>
<sequence>MRRIGYRSNGFTLIEVMIVVVIIGILAAIAYPSYLRYIERSHISEGRAALLQAAQWMERRYTQDNRYPADTDFPAHFNNDYYTVAAVTTASTYTLTATAKKAGTRCTEMTINQTGVTTPSDCWD</sequence>
<dbReference type="PANTHER" id="PTHR30093">
    <property type="entry name" value="GENERAL SECRETION PATHWAY PROTEIN G"/>
    <property type="match status" value="1"/>
</dbReference>
<dbReference type="RefSeq" id="WP_090204903.1">
    <property type="nucleotide sequence ID" value="NZ_FOFO01000008.1"/>
</dbReference>
<dbReference type="InterPro" id="IPR031982">
    <property type="entry name" value="PilE-like"/>
</dbReference>
<dbReference type="Pfam" id="PF07963">
    <property type="entry name" value="N_methyl"/>
    <property type="match status" value="1"/>
</dbReference>
<keyword evidence="1" id="KW-0812">Transmembrane</keyword>
<dbReference type="GO" id="GO:0043683">
    <property type="term" value="P:type IV pilus assembly"/>
    <property type="evidence" value="ECO:0007669"/>
    <property type="project" value="InterPro"/>
</dbReference>
<dbReference type="Gene3D" id="3.30.700.10">
    <property type="entry name" value="Glycoprotein, Type 4 Pilin"/>
    <property type="match status" value="1"/>
</dbReference>
<gene>
    <name evidence="2" type="ORF">SAMN05421693_1089</name>
</gene>
<organism evidence="2 3">
    <name type="scientific">Ectothiorhodospira magna</name>
    <dbReference type="NCBI Taxonomy" id="867345"/>
    <lineage>
        <taxon>Bacteria</taxon>
        <taxon>Pseudomonadati</taxon>
        <taxon>Pseudomonadota</taxon>
        <taxon>Gammaproteobacteria</taxon>
        <taxon>Chromatiales</taxon>
        <taxon>Ectothiorhodospiraceae</taxon>
        <taxon>Ectothiorhodospira</taxon>
    </lineage>
</organism>
<accession>A0A1H9B7S2</accession>
<feature type="transmembrane region" description="Helical" evidence="1">
    <location>
        <begin position="12"/>
        <end position="34"/>
    </location>
</feature>
<dbReference type="PANTHER" id="PTHR30093:SF47">
    <property type="entry name" value="TYPE IV PILUS NON-CORE MINOR PILIN PILE"/>
    <property type="match status" value="1"/>
</dbReference>
<reference evidence="2 3" key="1">
    <citation type="submission" date="2016-10" db="EMBL/GenBank/DDBJ databases">
        <authorList>
            <person name="de Groot N.N."/>
        </authorList>
    </citation>
    <scope>NUCLEOTIDE SEQUENCE [LARGE SCALE GENOMIC DNA]</scope>
    <source>
        <strain evidence="2 3">B7-7</strain>
    </source>
</reference>
<evidence type="ECO:0000256" key="1">
    <source>
        <dbReference type="SAM" id="Phobius"/>
    </source>
</evidence>
<name>A0A1H9B7S2_9GAMM</name>
<dbReference type="Proteomes" id="UP000199496">
    <property type="component" value="Unassembled WGS sequence"/>
</dbReference>